<evidence type="ECO:0000313" key="2">
    <source>
        <dbReference type="EMBL" id="EAY29415.1"/>
    </source>
</evidence>
<feature type="region of interest" description="Disordered" evidence="1">
    <location>
        <begin position="13"/>
        <end position="37"/>
    </location>
</feature>
<dbReference type="AlphaFoldDB" id="A1ZJW2"/>
<name>A1ZJW2_MICM2</name>
<organism evidence="2 3">
    <name type="scientific">Microscilla marina ATCC 23134</name>
    <dbReference type="NCBI Taxonomy" id="313606"/>
    <lineage>
        <taxon>Bacteria</taxon>
        <taxon>Pseudomonadati</taxon>
        <taxon>Bacteroidota</taxon>
        <taxon>Cytophagia</taxon>
        <taxon>Cytophagales</taxon>
        <taxon>Microscillaceae</taxon>
        <taxon>Microscilla</taxon>
    </lineage>
</organism>
<protein>
    <submittedName>
        <fullName evidence="2">Uncharacterized protein</fullName>
    </submittedName>
</protein>
<evidence type="ECO:0000313" key="3">
    <source>
        <dbReference type="Proteomes" id="UP000004095"/>
    </source>
</evidence>
<gene>
    <name evidence="2" type="ORF">M23134_01475</name>
</gene>
<evidence type="ECO:0000256" key="1">
    <source>
        <dbReference type="SAM" id="MobiDB-lite"/>
    </source>
</evidence>
<dbReference type="Proteomes" id="UP000004095">
    <property type="component" value="Unassembled WGS sequence"/>
</dbReference>
<reference evidence="2 3" key="1">
    <citation type="submission" date="2007-01" db="EMBL/GenBank/DDBJ databases">
        <authorList>
            <person name="Haygood M."/>
            <person name="Podell S."/>
            <person name="Anderson C."/>
            <person name="Hopkinson B."/>
            <person name="Roe K."/>
            <person name="Barbeau K."/>
            <person name="Gaasterland T."/>
            <person name="Ferriera S."/>
            <person name="Johnson J."/>
            <person name="Kravitz S."/>
            <person name="Beeson K."/>
            <person name="Sutton G."/>
            <person name="Rogers Y.-H."/>
            <person name="Friedman R."/>
            <person name="Frazier M."/>
            <person name="Venter J.C."/>
        </authorList>
    </citation>
    <scope>NUCLEOTIDE SEQUENCE [LARGE SCALE GENOMIC DNA]</scope>
    <source>
        <strain evidence="2 3">ATCC 23134</strain>
    </source>
</reference>
<dbReference type="EMBL" id="AAWS01000011">
    <property type="protein sequence ID" value="EAY29415.1"/>
    <property type="molecule type" value="Genomic_DNA"/>
</dbReference>
<accession>A1ZJW2</accession>
<sequence length="44" mass="5255">MKDLTYQLHKADYSENKKMEAHEQALTPERSDPPHERDLIVEIF</sequence>
<keyword evidence="3" id="KW-1185">Reference proteome</keyword>
<proteinExistence type="predicted"/>
<comment type="caution">
    <text evidence="2">The sequence shown here is derived from an EMBL/GenBank/DDBJ whole genome shotgun (WGS) entry which is preliminary data.</text>
</comment>